<accession>A0A2P2PLF4</accession>
<protein>
    <submittedName>
        <fullName evidence="1">Uncharacterized protein</fullName>
    </submittedName>
</protein>
<dbReference type="EMBL" id="GGEC01074975">
    <property type="protein sequence ID" value="MBX55459.1"/>
    <property type="molecule type" value="Transcribed_RNA"/>
</dbReference>
<organism evidence="1">
    <name type="scientific">Rhizophora mucronata</name>
    <name type="common">Asiatic mangrove</name>
    <dbReference type="NCBI Taxonomy" id="61149"/>
    <lineage>
        <taxon>Eukaryota</taxon>
        <taxon>Viridiplantae</taxon>
        <taxon>Streptophyta</taxon>
        <taxon>Embryophyta</taxon>
        <taxon>Tracheophyta</taxon>
        <taxon>Spermatophyta</taxon>
        <taxon>Magnoliopsida</taxon>
        <taxon>eudicotyledons</taxon>
        <taxon>Gunneridae</taxon>
        <taxon>Pentapetalae</taxon>
        <taxon>rosids</taxon>
        <taxon>fabids</taxon>
        <taxon>Malpighiales</taxon>
        <taxon>Rhizophoraceae</taxon>
        <taxon>Rhizophora</taxon>
    </lineage>
</organism>
<sequence length="36" mass="4274">MENWSFSKQLARNHLLCPLLMHLSILHYLLKISLPL</sequence>
<dbReference type="AlphaFoldDB" id="A0A2P2PLF4"/>
<evidence type="ECO:0000313" key="1">
    <source>
        <dbReference type="EMBL" id="MBX55459.1"/>
    </source>
</evidence>
<reference evidence="1" key="1">
    <citation type="submission" date="2018-02" db="EMBL/GenBank/DDBJ databases">
        <title>Rhizophora mucronata_Transcriptome.</title>
        <authorList>
            <person name="Meera S.P."/>
            <person name="Sreeshan A."/>
            <person name="Augustine A."/>
        </authorList>
    </citation>
    <scope>NUCLEOTIDE SEQUENCE</scope>
    <source>
        <tissue evidence="1">Leaf</tissue>
    </source>
</reference>
<proteinExistence type="predicted"/>
<name>A0A2P2PLF4_RHIMU</name>